<keyword evidence="2" id="KW-1185">Reference proteome</keyword>
<dbReference type="EMBL" id="FNKO01000001">
    <property type="protein sequence ID" value="SDQ15120.1"/>
    <property type="molecule type" value="Genomic_DNA"/>
</dbReference>
<proteinExistence type="predicted"/>
<dbReference type="OrthoDB" id="5195981at2"/>
<accession>A0A1H0YJA1</accession>
<sequence length="68" mass="7573">MCDPVRVRCTTVESGGRESFVLRRSGEQLRIDTPTVFHRTVWTPEQARELRDALTALLGQLTTGGGSR</sequence>
<gene>
    <name evidence="1" type="ORF">SAMN04489718_0490</name>
</gene>
<dbReference type="AlphaFoldDB" id="A0A1H0YJA1"/>
<organism evidence="1 2">
    <name type="scientific">Actinopolyspora saharensis</name>
    <dbReference type="NCBI Taxonomy" id="995062"/>
    <lineage>
        <taxon>Bacteria</taxon>
        <taxon>Bacillati</taxon>
        <taxon>Actinomycetota</taxon>
        <taxon>Actinomycetes</taxon>
        <taxon>Actinopolysporales</taxon>
        <taxon>Actinopolysporaceae</taxon>
        <taxon>Actinopolyspora</taxon>
    </lineage>
</organism>
<reference evidence="2" key="1">
    <citation type="submission" date="2016-10" db="EMBL/GenBank/DDBJ databases">
        <authorList>
            <person name="Varghese N."/>
            <person name="Submissions S."/>
        </authorList>
    </citation>
    <scope>NUCLEOTIDE SEQUENCE [LARGE SCALE GENOMIC DNA]</scope>
    <source>
        <strain evidence="2">DSM 45459</strain>
    </source>
</reference>
<evidence type="ECO:0000313" key="2">
    <source>
        <dbReference type="Proteomes" id="UP000199301"/>
    </source>
</evidence>
<protein>
    <submittedName>
        <fullName evidence="1">Uncharacterized protein</fullName>
    </submittedName>
</protein>
<dbReference type="Proteomes" id="UP000199301">
    <property type="component" value="Unassembled WGS sequence"/>
</dbReference>
<name>A0A1H0YJA1_9ACTN</name>
<evidence type="ECO:0000313" key="1">
    <source>
        <dbReference type="EMBL" id="SDQ15120.1"/>
    </source>
</evidence>
<dbReference type="STRING" id="995062.SAMN04489718_0490"/>